<evidence type="ECO:0000313" key="2">
    <source>
        <dbReference type="EMBL" id="TGZ79344.1"/>
    </source>
</evidence>
<proteinExistence type="predicted"/>
<dbReference type="EMBL" id="ML220132">
    <property type="protein sequence ID" value="TGZ79344.1"/>
    <property type="molecule type" value="Genomic_DNA"/>
</dbReference>
<dbReference type="Proteomes" id="UP000298138">
    <property type="component" value="Unassembled WGS sequence"/>
</dbReference>
<evidence type="ECO:0000313" key="3">
    <source>
        <dbReference type="Proteomes" id="UP000298138"/>
    </source>
</evidence>
<protein>
    <submittedName>
        <fullName evidence="2">Uncharacterized protein</fullName>
    </submittedName>
</protein>
<keyword evidence="3" id="KW-1185">Reference proteome</keyword>
<feature type="region of interest" description="Disordered" evidence="1">
    <location>
        <begin position="38"/>
        <end position="66"/>
    </location>
</feature>
<organism evidence="2 3">
    <name type="scientific">Ascodesmis nigricans</name>
    <dbReference type="NCBI Taxonomy" id="341454"/>
    <lineage>
        <taxon>Eukaryota</taxon>
        <taxon>Fungi</taxon>
        <taxon>Dikarya</taxon>
        <taxon>Ascomycota</taxon>
        <taxon>Pezizomycotina</taxon>
        <taxon>Pezizomycetes</taxon>
        <taxon>Pezizales</taxon>
        <taxon>Ascodesmidaceae</taxon>
        <taxon>Ascodesmis</taxon>
    </lineage>
</organism>
<accession>A0A4V3SIA3</accession>
<dbReference type="InParanoid" id="A0A4V3SIA3"/>
<name>A0A4V3SIA3_9PEZI</name>
<evidence type="ECO:0000256" key="1">
    <source>
        <dbReference type="SAM" id="MobiDB-lite"/>
    </source>
</evidence>
<sequence>MSLSMSLSLMTLPSRRCLRPTVSYHPPYHPHTHVHRITLHPSPASIPKPQIPSPSQHSHPPHPSIHPVQVAKLVSVDH</sequence>
<gene>
    <name evidence="2" type="ORF">EX30DRAFT_342438</name>
</gene>
<reference evidence="2 3" key="1">
    <citation type="submission" date="2019-04" db="EMBL/GenBank/DDBJ databases">
        <title>Comparative genomics and transcriptomics to analyze fruiting body development in filamentous ascomycetes.</title>
        <authorList>
            <consortium name="DOE Joint Genome Institute"/>
            <person name="Lutkenhaus R."/>
            <person name="Traeger S."/>
            <person name="Breuer J."/>
            <person name="Kuo A."/>
            <person name="Lipzen A."/>
            <person name="Pangilinan J."/>
            <person name="Dilworth D."/>
            <person name="Sandor L."/>
            <person name="Poggeler S."/>
            <person name="Barry K."/>
            <person name="Grigoriev I.V."/>
            <person name="Nowrousian M."/>
        </authorList>
    </citation>
    <scope>NUCLEOTIDE SEQUENCE [LARGE SCALE GENOMIC DNA]</scope>
    <source>
        <strain evidence="2 3">CBS 389.68</strain>
    </source>
</reference>
<dbReference type="AlphaFoldDB" id="A0A4V3SIA3"/>